<dbReference type="Proteomes" id="UP000586827">
    <property type="component" value="Unassembled WGS sequence"/>
</dbReference>
<accession>A0A849C6W4</accession>
<sequence length="153" mass="16103">MNAWVLRAVGLGALTVGLRALLGVAMVQWPTNGSWMRPLGLLVLIAAVLAWGVLDGRADADGQRDLTMRWLKAGLAGGIGAGAVAWILDYLPGFDLGDNGLLFEITSGASFIILVIFIPGVLGVALGRYLVRRRDNSDTASDLPNSTKESATV</sequence>
<dbReference type="InterPro" id="IPR047958">
    <property type="entry name" value="B-4DMT-like"/>
</dbReference>
<reference evidence="2 3" key="1">
    <citation type="submission" date="2020-05" db="EMBL/GenBank/DDBJ databases">
        <title>MicrobeNet Type strains.</title>
        <authorList>
            <person name="Nicholson A.C."/>
        </authorList>
    </citation>
    <scope>NUCLEOTIDE SEQUENCE [LARGE SCALE GENOMIC DNA]</scope>
    <source>
        <strain evidence="2 3">JCM 3224</strain>
    </source>
</reference>
<evidence type="ECO:0000256" key="1">
    <source>
        <dbReference type="SAM" id="Phobius"/>
    </source>
</evidence>
<gene>
    <name evidence="2" type="ORF">HLB23_17220</name>
</gene>
<dbReference type="NCBIfam" id="NF037996">
    <property type="entry name" value="B-4DMT"/>
    <property type="match status" value="1"/>
</dbReference>
<keyword evidence="1" id="KW-1133">Transmembrane helix</keyword>
<evidence type="ECO:0000313" key="2">
    <source>
        <dbReference type="EMBL" id="NNH71587.1"/>
    </source>
</evidence>
<keyword evidence="1" id="KW-0472">Membrane</keyword>
<keyword evidence="3" id="KW-1185">Reference proteome</keyword>
<keyword evidence="1" id="KW-0812">Transmembrane</keyword>
<dbReference type="EMBL" id="JABELX010000005">
    <property type="protein sequence ID" value="NNH71587.1"/>
    <property type="molecule type" value="Genomic_DNA"/>
</dbReference>
<dbReference type="AlphaFoldDB" id="A0A849C6W4"/>
<dbReference type="RefSeq" id="WP_067521737.1">
    <property type="nucleotide sequence ID" value="NZ_JABELX010000005.1"/>
</dbReference>
<comment type="caution">
    <text evidence="2">The sequence shown here is derived from an EMBL/GenBank/DDBJ whole genome shotgun (WGS) entry which is preliminary data.</text>
</comment>
<feature type="transmembrane region" description="Helical" evidence="1">
    <location>
        <begin position="70"/>
        <end position="88"/>
    </location>
</feature>
<feature type="transmembrane region" description="Helical" evidence="1">
    <location>
        <begin position="39"/>
        <end position="58"/>
    </location>
</feature>
<name>A0A849C6W4_9NOCA</name>
<protein>
    <submittedName>
        <fullName evidence="2">B-4DMT family transporter</fullName>
    </submittedName>
</protein>
<feature type="transmembrane region" description="Helical" evidence="1">
    <location>
        <begin position="108"/>
        <end position="131"/>
    </location>
</feature>
<organism evidence="2 3">
    <name type="scientific">Nocardia uniformis</name>
    <dbReference type="NCBI Taxonomy" id="53432"/>
    <lineage>
        <taxon>Bacteria</taxon>
        <taxon>Bacillati</taxon>
        <taxon>Actinomycetota</taxon>
        <taxon>Actinomycetes</taxon>
        <taxon>Mycobacteriales</taxon>
        <taxon>Nocardiaceae</taxon>
        <taxon>Nocardia</taxon>
    </lineage>
</organism>
<evidence type="ECO:0000313" key="3">
    <source>
        <dbReference type="Proteomes" id="UP000586827"/>
    </source>
</evidence>
<proteinExistence type="predicted"/>